<evidence type="ECO:0000313" key="1">
    <source>
        <dbReference type="EMBL" id="KAK2945001.1"/>
    </source>
</evidence>
<reference evidence="1 2" key="1">
    <citation type="journal article" date="2022" name="bioRxiv">
        <title>Genomics of Preaxostyla Flagellates Illuminates Evolutionary Transitions and the Path Towards Mitochondrial Loss.</title>
        <authorList>
            <person name="Novak L.V.F."/>
            <person name="Treitli S.C."/>
            <person name="Pyrih J."/>
            <person name="Halakuc P."/>
            <person name="Pipaliya S.V."/>
            <person name="Vacek V."/>
            <person name="Brzon O."/>
            <person name="Soukal P."/>
            <person name="Eme L."/>
            <person name="Dacks J.B."/>
            <person name="Karnkowska A."/>
            <person name="Elias M."/>
            <person name="Hampl V."/>
        </authorList>
    </citation>
    <scope>NUCLEOTIDE SEQUENCE [LARGE SCALE GENOMIC DNA]</scope>
    <source>
        <strain evidence="1">NAU3</strain>
        <tissue evidence="1">Gut</tissue>
    </source>
</reference>
<keyword evidence="2" id="KW-1185">Reference proteome</keyword>
<gene>
    <name evidence="1" type="ORF">BLNAU_20078</name>
</gene>
<sequence>MVESDFDFDGFLATDLSDTAFFDQSCDFVERVFLSNAVSMPFQWKLDFLLSFEKRHQMMSRLSSDPSQSSDQKRSSNFLSPLATKLGSFLSVFRGCDFPSALTEAIITDLDSSPHKFVKRVNSAYFLNHTSINPKHRHSFFPMDLMFERVLRDDADDFFREWPDVSICTPRTFLSTPCVGLHSILHRSPTLHLEQQTLLHLMNMLTDDIFSQDTTHTDLVHLFNYFPPPRLLDTLLSHPLLFGTQAHMRILFLIVFNSIGAFTAPFGACSSLAQVFKLLAPFDSNWRQDELNSFREAGEMVVSLHWLNIPAHFDSPLISHLPSLAGAQRSVLQTLSFDSGIPSLVTNIPAELNTNNLRRMLSGNHPHSNEIHLLALTVHYLDPDAFHSPGFVPKVYNSSAVSLLFPTPAVVSAAFEFFHRFVSVSSDAVRIELVKQGLLDRIVFAVSRSSFLDDYEKGIAVIGILLVAIRRVEQKRRMREFDFFRVVLVTLDALSNYECLEVPPSIQSIVVEMIPSNISHFIESGDYETPLAHQILRCHRLCEMIPPKQCITNLEQLVKGLTELLETSYISLFDEVDHQKIVTSLRRSHAVLEATQSTECIVEFHTFRSFLVSGLRSSNLAIQLEYHNLFIDIGDILATIDDPRDSQYDSFRTTFSDGTFCEKMTLLHLWVRWLDIRSEGVHGQMMDKSDFDFDGFLATDLNITDIFDNACNFVRRFFISNAVSMPFQWRLDFLLSFEKRHQMMLRLSTDPSSPSNQKRYRNFLIPLAITLGSFLSVIRGCEFPPPLTEAIINHLDSSPHTSLHEVNEIYFLNHPSIATKHRHSFFPMDLMFERYLRSDPNTFFRVWFDMSYYTPDKFIFTPYVGLHSLLLRYPRLNLEILALTNLMSMLFISVSDQDTIPTEMNFLFGFFPSPLLLDTLLSSSHLVRVPLKSWIRFFAIFCNYCAFSAPFGACSSLAQVFKMLAPFDSNPEQYELDVLRRAGDRVVSLHWLNIPSHFDSPLLCHLHSLAGAQRGVLQTLSFDFGIPSLVTPNTPESDWNRIRTMMSEDIPHIVKIHLLSLGVRSIDSDDFLNPVTITPFFIKFLIESLLSPIPALISAAFEFFHRFVSVSSDADRIELVKEEERNVTWKPANRKSQITLRMSAPIVISKRREWKRT</sequence>
<protein>
    <submittedName>
        <fullName evidence="1">Uncharacterized protein</fullName>
    </submittedName>
</protein>
<evidence type="ECO:0000313" key="2">
    <source>
        <dbReference type="Proteomes" id="UP001281761"/>
    </source>
</evidence>
<proteinExistence type="predicted"/>
<accession>A0ABQ9WZN9</accession>
<name>A0ABQ9WZN9_9EUKA</name>
<organism evidence="1 2">
    <name type="scientific">Blattamonas nauphoetae</name>
    <dbReference type="NCBI Taxonomy" id="2049346"/>
    <lineage>
        <taxon>Eukaryota</taxon>
        <taxon>Metamonada</taxon>
        <taxon>Preaxostyla</taxon>
        <taxon>Oxymonadida</taxon>
        <taxon>Blattamonas</taxon>
    </lineage>
</organism>
<dbReference type="Proteomes" id="UP001281761">
    <property type="component" value="Unassembled WGS sequence"/>
</dbReference>
<comment type="caution">
    <text evidence="1">The sequence shown here is derived from an EMBL/GenBank/DDBJ whole genome shotgun (WGS) entry which is preliminary data.</text>
</comment>
<dbReference type="EMBL" id="JARBJD010000276">
    <property type="protein sequence ID" value="KAK2945001.1"/>
    <property type="molecule type" value="Genomic_DNA"/>
</dbReference>